<reference evidence="1" key="1">
    <citation type="submission" date="2019-11" db="UniProtKB">
        <authorList>
            <consortium name="WormBaseParasite"/>
        </authorList>
    </citation>
    <scope>IDENTIFICATION</scope>
</reference>
<protein>
    <submittedName>
        <fullName evidence="1">Secreted protein</fullName>
    </submittedName>
</protein>
<evidence type="ECO:0000313" key="1">
    <source>
        <dbReference type="WBParaSite" id="MCU_002711-RA"/>
    </source>
</evidence>
<accession>A0A5K3ESI9</accession>
<name>A0A5K3ESI9_MESCO</name>
<proteinExistence type="predicted"/>
<organism evidence="1">
    <name type="scientific">Mesocestoides corti</name>
    <name type="common">Flatworm</name>
    <dbReference type="NCBI Taxonomy" id="53468"/>
    <lineage>
        <taxon>Eukaryota</taxon>
        <taxon>Metazoa</taxon>
        <taxon>Spiralia</taxon>
        <taxon>Lophotrochozoa</taxon>
        <taxon>Platyhelminthes</taxon>
        <taxon>Cestoda</taxon>
        <taxon>Eucestoda</taxon>
        <taxon>Cyclophyllidea</taxon>
        <taxon>Mesocestoididae</taxon>
        <taxon>Mesocestoides</taxon>
    </lineage>
</organism>
<dbReference type="AlphaFoldDB" id="A0A5K3ESI9"/>
<dbReference type="WBParaSite" id="MCU_002711-RA">
    <property type="protein sequence ID" value="MCU_002711-RA"/>
    <property type="gene ID" value="MCU_002711"/>
</dbReference>
<sequence>MLYGCVAYPLFTICAKSSRPTVKKTGSTEQALLANHKSEPNVRCCPSKSTTFTTTFLIWRFSFMSLPLWLAAYLPCMPLERRDSGLAEASVQYVCAPIRHHCKILEP</sequence>